<dbReference type="SUPFAM" id="SSF52518">
    <property type="entry name" value="Thiamin diphosphate-binding fold (THDP-binding)"/>
    <property type="match status" value="2"/>
</dbReference>
<dbReference type="CDD" id="cd07035">
    <property type="entry name" value="TPP_PYR_POX_like"/>
    <property type="match status" value="1"/>
</dbReference>
<evidence type="ECO:0000313" key="5">
    <source>
        <dbReference type="EMBL" id="ANP46019.1"/>
    </source>
</evidence>
<evidence type="ECO:0000256" key="2">
    <source>
        <dbReference type="ARBA" id="ARBA00023052"/>
    </source>
</evidence>
<dbReference type="CDD" id="cd02002">
    <property type="entry name" value="TPP_BFDC"/>
    <property type="match status" value="1"/>
</dbReference>
<dbReference type="InParanoid" id="A0A1B1AHH2"/>
<name>A0A1B1AHH2_9PROT</name>
<keyword evidence="6" id="KW-1185">Reference proteome</keyword>
<evidence type="ECO:0000256" key="1">
    <source>
        <dbReference type="ARBA" id="ARBA00007812"/>
    </source>
</evidence>
<dbReference type="InterPro" id="IPR011766">
    <property type="entry name" value="TPP_enzyme_TPP-bd"/>
</dbReference>
<dbReference type="STRING" id="1759059.ATE48_08850"/>
<reference evidence="5 6" key="1">
    <citation type="submission" date="2015-11" db="EMBL/GenBank/DDBJ databases">
        <title>Whole-Genome Sequence of Candidatus Oderbacter manganicum from the National Park Lower Oder Valley, Germany.</title>
        <authorList>
            <person name="Braun B."/>
            <person name="Liere K."/>
            <person name="Szewzyk U."/>
        </authorList>
    </citation>
    <scope>NUCLEOTIDE SEQUENCE [LARGE SCALE GENOMIC DNA]</scope>
    <source>
        <strain evidence="5 6">OTSz_A_272</strain>
    </source>
</reference>
<dbReference type="Proteomes" id="UP000092498">
    <property type="component" value="Chromosome"/>
</dbReference>
<gene>
    <name evidence="5" type="ORF">ATE48_08850</name>
</gene>
<dbReference type="KEGG" id="cbot:ATE48_08850"/>
<dbReference type="PANTHER" id="PTHR18968">
    <property type="entry name" value="THIAMINE PYROPHOSPHATE ENZYMES"/>
    <property type="match status" value="1"/>
</dbReference>
<dbReference type="Pfam" id="PF02776">
    <property type="entry name" value="TPP_enzyme_N"/>
    <property type="match status" value="1"/>
</dbReference>
<proteinExistence type="inferred from homology"/>
<keyword evidence="2" id="KW-0786">Thiamine pyrophosphate</keyword>
<organism evidence="5 6">
    <name type="scientific">Candidatus Viadribacter manganicus</name>
    <dbReference type="NCBI Taxonomy" id="1759059"/>
    <lineage>
        <taxon>Bacteria</taxon>
        <taxon>Pseudomonadati</taxon>
        <taxon>Pseudomonadota</taxon>
        <taxon>Alphaproteobacteria</taxon>
        <taxon>Hyphomonadales</taxon>
        <taxon>Hyphomonadaceae</taxon>
        <taxon>Candidatus Viadribacter</taxon>
    </lineage>
</organism>
<feature type="domain" description="Thiamine pyrophosphate enzyme N-terminal TPP-binding" evidence="4">
    <location>
        <begin position="1"/>
        <end position="106"/>
    </location>
</feature>
<evidence type="ECO:0000259" key="3">
    <source>
        <dbReference type="Pfam" id="PF02775"/>
    </source>
</evidence>
<dbReference type="AlphaFoldDB" id="A0A1B1AHH2"/>
<dbReference type="EMBL" id="CP013244">
    <property type="protein sequence ID" value="ANP46019.1"/>
    <property type="molecule type" value="Genomic_DNA"/>
</dbReference>
<dbReference type="Gene3D" id="3.40.50.970">
    <property type="match status" value="2"/>
</dbReference>
<protein>
    <recommendedName>
        <fullName evidence="7">Acetolactate synthase large subunit</fullName>
    </recommendedName>
</protein>
<dbReference type="NCBIfam" id="NF005760">
    <property type="entry name" value="PRK07586.1"/>
    <property type="match status" value="1"/>
</dbReference>
<comment type="similarity">
    <text evidence="1">Belongs to the TPP enzyme family.</text>
</comment>
<dbReference type="GO" id="GO:0044281">
    <property type="term" value="P:small molecule metabolic process"/>
    <property type="evidence" value="ECO:0007669"/>
    <property type="project" value="UniProtKB-ARBA"/>
</dbReference>
<dbReference type="InterPro" id="IPR029061">
    <property type="entry name" value="THDP-binding"/>
</dbReference>
<dbReference type="InterPro" id="IPR045229">
    <property type="entry name" value="TPP_enz"/>
</dbReference>
<accession>A0A1B1AHH2</accession>
<dbReference type="InterPro" id="IPR012001">
    <property type="entry name" value="Thiamin_PyroP_enz_TPP-bd_dom"/>
</dbReference>
<evidence type="ECO:0000259" key="4">
    <source>
        <dbReference type="Pfam" id="PF02776"/>
    </source>
</evidence>
<evidence type="ECO:0008006" key="7">
    <source>
        <dbReference type="Google" id="ProtNLM"/>
    </source>
</evidence>
<dbReference type="PANTHER" id="PTHR18968:SF86">
    <property type="entry name" value="ACETOLACTATE SYNTHASE LARGE SUBUNIT ILVX-RELATED"/>
    <property type="match status" value="1"/>
</dbReference>
<dbReference type="GO" id="GO:0003984">
    <property type="term" value="F:acetolactate synthase activity"/>
    <property type="evidence" value="ECO:0007669"/>
    <property type="project" value="TreeGrafter"/>
</dbReference>
<dbReference type="Pfam" id="PF02775">
    <property type="entry name" value="TPP_enzyme_C"/>
    <property type="match status" value="1"/>
</dbReference>
<dbReference type="OrthoDB" id="9773408at2"/>
<dbReference type="GO" id="GO:0030976">
    <property type="term" value="F:thiamine pyrophosphate binding"/>
    <property type="evidence" value="ECO:0007669"/>
    <property type="project" value="InterPro"/>
</dbReference>
<dbReference type="GO" id="GO:0050660">
    <property type="term" value="F:flavin adenine dinucleotide binding"/>
    <property type="evidence" value="ECO:0007669"/>
    <property type="project" value="TreeGrafter"/>
</dbReference>
<feature type="domain" description="Thiamine pyrophosphate enzyme TPP-binding" evidence="3">
    <location>
        <begin position="369"/>
        <end position="508"/>
    </location>
</feature>
<sequence>MKAAQSFLALASREGIRACFANPGTSEMHLVAALDSAPAIRPVLCLFEGVATGAADGYGRMAQAPALTLLHLGPGLSNGLANLHNAYRAKTPIVSLVGEHATYHRANNPPLSSDIASIARPVSSWLKTVEVPNQLLDLALEAIQAARKTGPAALILPADVAWSDEELTPPTPRERREEPFDATHLEEAARLLGPRTLLLLGGRFLSAVACSAAQRIGAKTGALVLIETFPARVRREGPAAALRRLPYLSEMAASALANIDTIVLAGAAYPVAFFALPGRPTKLAPEHARVLDLAAPGSTIEGALNTLASVLQAPETEPSIVDRPARPENGGAIDPASLAQSIAATMPENAIVCDESNTAGLFCYDAAAAAPPHDWLTLTGGAIGQGLPLATGAAVACPDRRVLALEADGSALYTIQALWTQAREGLNVTNVILNNGAYAILRLEMMRAGVNELSEAANALFDLKRPAIDFCAIARGFGVPAERVETPTKLVAALERSYAASGPALIEVMIR</sequence>
<dbReference type="RefSeq" id="WP_066770281.1">
    <property type="nucleotide sequence ID" value="NZ_CP013244.1"/>
</dbReference>
<evidence type="ECO:0000313" key="6">
    <source>
        <dbReference type="Proteomes" id="UP000092498"/>
    </source>
</evidence>